<evidence type="ECO:0000313" key="3">
    <source>
        <dbReference type="Proteomes" id="UP001318682"/>
    </source>
</evidence>
<dbReference type="InterPro" id="IPR036518">
    <property type="entry name" value="CobE/GbiG_C_sf"/>
</dbReference>
<dbReference type="RefSeq" id="WP_187431286.1">
    <property type="nucleotide sequence ID" value="NZ_CP143423.1"/>
</dbReference>
<evidence type="ECO:0000313" key="2">
    <source>
        <dbReference type="EMBL" id="WVX48036.1"/>
    </source>
</evidence>
<reference evidence="3" key="2">
    <citation type="submission" date="2024-01" db="EMBL/GenBank/DDBJ databases">
        <title>Roseobacter fucihabitans sp. nov., isolated from the brown alga Fucus spiralis.</title>
        <authorList>
            <person name="Hahnke S."/>
            <person name="Berger M."/>
            <person name="Schlingloff A."/>
            <person name="Athale I."/>
            <person name="Neumann-Schaal M."/>
            <person name="Adenaya A."/>
            <person name="Poehlein A."/>
            <person name="Daniel R."/>
            <person name="Pertersen J."/>
            <person name="Brinkhoff T."/>
        </authorList>
    </citation>
    <scope>NUCLEOTIDE SEQUENCE [LARGE SCALE GENOMIC DNA]</scope>
    <source>
        <strain evidence="3">B14</strain>
    </source>
</reference>
<reference evidence="2 3" key="1">
    <citation type="submission" date="2015-07" db="EMBL/GenBank/DDBJ databases">
        <authorList>
            <person name="Voget S."/>
            <person name="Dogs M."/>
            <person name="Brinkhoff T.H."/>
            <person name="Daniel R."/>
        </authorList>
    </citation>
    <scope>NUCLEOTIDE SEQUENCE [LARGE SCALE GENOMIC DNA]</scope>
    <source>
        <strain evidence="2 3">B14</strain>
    </source>
</reference>
<dbReference type="Pfam" id="PF01890">
    <property type="entry name" value="CbiG_C"/>
    <property type="match status" value="1"/>
</dbReference>
<dbReference type="SUPFAM" id="SSF159664">
    <property type="entry name" value="CobE/GbiG C-terminal domain-like"/>
    <property type="match status" value="1"/>
</dbReference>
<protein>
    <recommendedName>
        <fullName evidence="1">CobE/GbiG C-terminal domain-containing protein</fullName>
    </recommendedName>
</protein>
<dbReference type="PANTHER" id="PTHR37477:SF1">
    <property type="entry name" value="COBALT-PRECORRIN-5A HYDROLASE"/>
    <property type="match status" value="1"/>
</dbReference>
<name>A0ABZ2BQA3_9RHOB</name>
<dbReference type="InterPro" id="IPR002750">
    <property type="entry name" value="CobE/GbiG_C"/>
</dbReference>
<proteinExistence type="predicted"/>
<keyword evidence="3" id="KW-1185">Reference proteome</keyword>
<dbReference type="PANTHER" id="PTHR37477">
    <property type="entry name" value="COBALT-PRECORRIN-5A HYDROLASE"/>
    <property type="match status" value="1"/>
</dbReference>
<dbReference type="Proteomes" id="UP001318682">
    <property type="component" value="Chromosome"/>
</dbReference>
<gene>
    <name evidence="2" type="ORF">ROLI_011140</name>
</gene>
<evidence type="ECO:0000259" key="1">
    <source>
        <dbReference type="Pfam" id="PF01890"/>
    </source>
</evidence>
<feature type="domain" description="CobE/GbiG C-terminal" evidence="1">
    <location>
        <begin position="2"/>
        <end position="117"/>
    </location>
</feature>
<sequence length="122" mass="12713">MIVAGFGFRKSASVASLQNAFERACVAVEPDYLAAPEDKATAEAFRLFAEEIGVPIKAIPPDVLARQNTLTQSQVTLKERGIGSVAEAAALAGAGQGARLITERHISADRLATCALAKGETS</sequence>
<dbReference type="Gene3D" id="3.30.420.180">
    <property type="entry name" value="CobE/GbiG C-terminal domain"/>
    <property type="match status" value="1"/>
</dbReference>
<accession>A0ABZ2BQA3</accession>
<dbReference type="InterPro" id="IPR052553">
    <property type="entry name" value="CbiG_hydrolase"/>
</dbReference>
<dbReference type="EMBL" id="CP143423">
    <property type="protein sequence ID" value="WVX48036.1"/>
    <property type="molecule type" value="Genomic_DNA"/>
</dbReference>
<organism evidence="2 3">
    <name type="scientific">Roseobacter fucihabitans</name>
    <dbReference type="NCBI Taxonomy" id="1537242"/>
    <lineage>
        <taxon>Bacteria</taxon>
        <taxon>Pseudomonadati</taxon>
        <taxon>Pseudomonadota</taxon>
        <taxon>Alphaproteobacteria</taxon>
        <taxon>Rhodobacterales</taxon>
        <taxon>Roseobacteraceae</taxon>
        <taxon>Roseobacter</taxon>
    </lineage>
</organism>